<dbReference type="KEGG" id="pco:PHACADRAFT_98584"/>
<comment type="subcellular location">
    <subcellularLocation>
        <location evidence="1">Membrane</location>
        <topology evidence="1">Multi-pass membrane protein</topology>
    </subcellularLocation>
</comment>
<organism evidence="5 6">
    <name type="scientific">Phanerochaete carnosa (strain HHB-10118-sp)</name>
    <name type="common">White-rot fungus</name>
    <name type="synonym">Peniophora carnosa</name>
    <dbReference type="NCBI Taxonomy" id="650164"/>
    <lineage>
        <taxon>Eukaryota</taxon>
        <taxon>Fungi</taxon>
        <taxon>Dikarya</taxon>
        <taxon>Basidiomycota</taxon>
        <taxon>Agaricomycotina</taxon>
        <taxon>Agaricomycetes</taxon>
        <taxon>Polyporales</taxon>
        <taxon>Phanerochaetaceae</taxon>
        <taxon>Phanerochaete</taxon>
    </lineage>
</organism>
<proteinExistence type="inferred from homology"/>
<dbReference type="Gene3D" id="1.20.1250.20">
    <property type="entry name" value="MFS general substrate transporter like domains"/>
    <property type="match status" value="2"/>
</dbReference>
<evidence type="ECO:0000313" key="5">
    <source>
        <dbReference type="EMBL" id="EKM53657.1"/>
    </source>
</evidence>
<gene>
    <name evidence="5" type="ORF">PHACADRAFT_98584</name>
</gene>
<comment type="similarity">
    <text evidence="2">Belongs to the major facilitator superfamily. Monocarboxylate porter (TC 2.A.1.13) family.</text>
</comment>
<dbReference type="AlphaFoldDB" id="K5WT96"/>
<feature type="transmembrane region" description="Helical" evidence="4">
    <location>
        <begin position="118"/>
        <end position="138"/>
    </location>
</feature>
<evidence type="ECO:0008006" key="7">
    <source>
        <dbReference type="Google" id="ProtNLM"/>
    </source>
</evidence>
<feature type="transmembrane region" description="Helical" evidence="4">
    <location>
        <begin position="350"/>
        <end position="372"/>
    </location>
</feature>
<dbReference type="PANTHER" id="PTHR11360:SF287">
    <property type="entry name" value="MFS MONOCARBOXYLATE TRANSPORTER"/>
    <property type="match status" value="1"/>
</dbReference>
<dbReference type="RefSeq" id="XP_007398341.1">
    <property type="nucleotide sequence ID" value="XM_007398279.1"/>
</dbReference>
<dbReference type="SUPFAM" id="SSF103473">
    <property type="entry name" value="MFS general substrate transporter"/>
    <property type="match status" value="1"/>
</dbReference>
<dbReference type="GO" id="GO:0016020">
    <property type="term" value="C:membrane"/>
    <property type="evidence" value="ECO:0007669"/>
    <property type="project" value="UniProtKB-SubCell"/>
</dbReference>
<dbReference type="InterPro" id="IPR050327">
    <property type="entry name" value="Proton-linked_MCT"/>
</dbReference>
<dbReference type="OrthoDB" id="2213137at2759"/>
<dbReference type="InParanoid" id="K5WT96"/>
<dbReference type="Proteomes" id="UP000008370">
    <property type="component" value="Unassembled WGS sequence"/>
</dbReference>
<evidence type="ECO:0000256" key="1">
    <source>
        <dbReference type="ARBA" id="ARBA00004141"/>
    </source>
</evidence>
<feature type="transmembrane region" description="Helical" evidence="4">
    <location>
        <begin position="243"/>
        <end position="263"/>
    </location>
</feature>
<dbReference type="GO" id="GO:0022857">
    <property type="term" value="F:transmembrane transporter activity"/>
    <property type="evidence" value="ECO:0007669"/>
    <property type="project" value="InterPro"/>
</dbReference>
<keyword evidence="4" id="KW-1133">Transmembrane helix</keyword>
<feature type="transmembrane region" description="Helical" evidence="4">
    <location>
        <begin position="175"/>
        <end position="195"/>
    </location>
</feature>
<feature type="transmembrane region" description="Helical" evidence="4">
    <location>
        <begin position="452"/>
        <end position="473"/>
    </location>
</feature>
<evidence type="ECO:0000256" key="3">
    <source>
        <dbReference type="SAM" id="MobiDB-lite"/>
    </source>
</evidence>
<evidence type="ECO:0000313" key="6">
    <source>
        <dbReference type="Proteomes" id="UP000008370"/>
    </source>
</evidence>
<dbReference type="EMBL" id="JH930474">
    <property type="protein sequence ID" value="EKM53657.1"/>
    <property type="molecule type" value="Genomic_DNA"/>
</dbReference>
<dbReference type="HOGENOM" id="CLU_001265_1_2_1"/>
<feature type="transmembrane region" description="Helical" evidence="4">
    <location>
        <begin position="150"/>
        <end position="169"/>
    </location>
</feature>
<sequence length="480" mass="52022">MEHLELNTYAEVYDSYDPGKATLADLTRHHQEEIQAEVPSDSLRTARESPELHSTSPNALVNEAHLAPVDRGFSAWAMLVASCIVELFVWGFPNSSGVLLAAYLKDPVYSSQKHATSILPLVGTLCTGIMYCLGLVIYPSMHYYPRLRRVYTWSGTTICFLSLLGASFTRNVTSLIILQGVSFAVGGSLVYPPVISYMSEWFVQRRGLANGILVAGDNTGGVLFPIIIPALISRFGIMVTTRIYAIALAVCLLPALPFMKARLPESRVHGPAPRSNTRSWVRESRFWFFITINTLQGFAHFVPLTWLPTFATALGLTTGQASLTLTLVNAASIFAGFGMGWLSDRYNVRVLAILSLLLTSFATFVLLAYGVAYGSTAGCWSSMWNGFVRPVAKDDPSLATTMFSFLLLSRGVGNILSTPISTALQHAKLAIAQSGSTPKTGFAVDSGRYDAVIIYAGTCFAGAAVVAALGWSLDKKRNAN</sequence>
<dbReference type="Pfam" id="PF07690">
    <property type="entry name" value="MFS_1"/>
    <property type="match status" value="1"/>
</dbReference>
<feature type="transmembrane region" description="Helical" evidence="4">
    <location>
        <begin position="322"/>
        <end position="343"/>
    </location>
</feature>
<name>K5WT96_PHACS</name>
<reference evidence="5 6" key="1">
    <citation type="journal article" date="2012" name="BMC Genomics">
        <title>Comparative genomics of the white-rot fungi, Phanerochaete carnosa and P. chrysosporium, to elucidate the genetic basis of the distinct wood types they colonize.</title>
        <authorList>
            <person name="Suzuki H."/>
            <person name="MacDonald J."/>
            <person name="Syed K."/>
            <person name="Salamov A."/>
            <person name="Hori C."/>
            <person name="Aerts A."/>
            <person name="Henrissat B."/>
            <person name="Wiebenga A."/>
            <person name="vanKuyk P.A."/>
            <person name="Barry K."/>
            <person name="Lindquist E."/>
            <person name="LaButti K."/>
            <person name="Lapidus A."/>
            <person name="Lucas S."/>
            <person name="Coutinho P."/>
            <person name="Gong Y."/>
            <person name="Samejima M."/>
            <person name="Mahadevan R."/>
            <person name="Abou-Zaid M."/>
            <person name="de Vries R.P."/>
            <person name="Igarashi K."/>
            <person name="Yadav J.S."/>
            <person name="Grigoriev I.V."/>
            <person name="Master E.R."/>
        </authorList>
    </citation>
    <scope>NUCLEOTIDE SEQUENCE [LARGE SCALE GENOMIC DNA]</scope>
    <source>
        <strain evidence="5 6">HHB-10118-sp</strain>
    </source>
</reference>
<feature type="region of interest" description="Disordered" evidence="3">
    <location>
        <begin position="35"/>
        <end position="55"/>
    </location>
</feature>
<dbReference type="GeneID" id="18921017"/>
<feature type="transmembrane region" description="Helical" evidence="4">
    <location>
        <begin position="284"/>
        <end position="302"/>
    </location>
</feature>
<dbReference type="InterPro" id="IPR036259">
    <property type="entry name" value="MFS_trans_sf"/>
</dbReference>
<protein>
    <recommendedName>
        <fullName evidence="7">Major facilitator superfamily (MFS) profile domain-containing protein</fullName>
    </recommendedName>
</protein>
<evidence type="ECO:0000256" key="4">
    <source>
        <dbReference type="SAM" id="Phobius"/>
    </source>
</evidence>
<accession>K5WT96</accession>
<keyword evidence="4" id="KW-0812">Transmembrane</keyword>
<dbReference type="PANTHER" id="PTHR11360">
    <property type="entry name" value="MONOCARBOXYLATE TRANSPORTER"/>
    <property type="match status" value="1"/>
</dbReference>
<feature type="transmembrane region" description="Helical" evidence="4">
    <location>
        <begin position="73"/>
        <end position="92"/>
    </location>
</feature>
<keyword evidence="6" id="KW-1185">Reference proteome</keyword>
<feature type="transmembrane region" description="Helical" evidence="4">
    <location>
        <begin position="207"/>
        <end position="231"/>
    </location>
</feature>
<evidence type="ECO:0000256" key="2">
    <source>
        <dbReference type="ARBA" id="ARBA00006727"/>
    </source>
</evidence>
<dbReference type="InterPro" id="IPR011701">
    <property type="entry name" value="MFS"/>
</dbReference>
<keyword evidence="4" id="KW-0472">Membrane</keyword>